<keyword evidence="1" id="KW-1133">Transmembrane helix</keyword>
<name>A0A8T4J023_9ACTN</name>
<dbReference type="AlphaFoldDB" id="A0A8T4J023"/>
<feature type="transmembrane region" description="Helical" evidence="1">
    <location>
        <begin position="290"/>
        <end position="311"/>
    </location>
</feature>
<protein>
    <submittedName>
        <fullName evidence="2">DUF3068 domain-containing protein</fullName>
    </submittedName>
</protein>
<keyword evidence="3" id="KW-1185">Reference proteome</keyword>
<evidence type="ECO:0000313" key="3">
    <source>
        <dbReference type="Proteomes" id="UP000675554"/>
    </source>
</evidence>
<organism evidence="2 3">
    <name type="scientific">Streptomyces daliensis</name>
    <dbReference type="NCBI Taxonomy" id="299421"/>
    <lineage>
        <taxon>Bacteria</taxon>
        <taxon>Bacillati</taxon>
        <taxon>Actinomycetota</taxon>
        <taxon>Actinomycetes</taxon>
        <taxon>Kitasatosporales</taxon>
        <taxon>Streptomycetaceae</taxon>
        <taxon>Streptomyces</taxon>
    </lineage>
</organism>
<dbReference type="InterPro" id="IPR021424">
    <property type="entry name" value="PorA"/>
</dbReference>
<dbReference type="Proteomes" id="UP000675554">
    <property type="component" value="Unassembled WGS sequence"/>
</dbReference>
<proteinExistence type="predicted"/>
<sequence length="325" mass="36076">MRRSASPLSLVLLGLGVFLLVLAPMLAWYVEPRAKRTPTDINMTSVFTGKGKYFDQEDLKTKDDQKLTVTRRVLGDVAASEKSGRAVWDVSQTIDNPTTRKLDDPRQAFQWTTERWVTDRETNLPVRCCKLKPANTSGEAYLKWPFDVEQRTYNWWDSNLGATVPLRYAGREKVEGYEGLRFKGTVEPSRAGTRQVPGMLVDRPESGQVQAEEWYANSGLEFVVDERTGRILDAATGPKVTLRAPGGEKDEVTLLQSDALEFDKATRREAVELAKADNDKLELVGATAPLGATVLGVLLAAAGTVLLVRGVREERGGRHKREGEV</sequence>
<comment type="caution">
    <text evidence="2">The sequence shown here is derived from an EMBL/GenBank/DDBJ whole genome shotgun (WGS) entry which is preliminary data.</text>
</comment>
<keyword evidence="1" id="KW-0472">Membrane</keyword>
<evidence type="ECO:0000256" key="1">
    <source>
        <dbReference type="SAM" id="Phobius"/>
    </source>
</evidence>
<dbReference type="EMBL" id="JAGSMN010001044">
    <property type="protein sequence ID" value="MBR7677719.1"/>
    <property type="molecule type" value="Genomic_DNA"/>
</dbReference>
<dbReference type="Pfam" id="PF11271">
    <property type="entry name" value="PorA"/>
    <property type="match status" value="1"/>
</dbReference>
<reference evidence="2" key="1">
    <citation type="submission" date="2021-04" db="EMBL/GenBank/DDBJ databases">
        <title>Sequencing of actinobacteria type strains.</title>
        <authorList>
            <person name="Nguyen G.-S."/>
            <person name="Wentzel A."/>
        </authorList>
    </citation>
    <scope>NUCLEOTIDE SEQUENCE</scope>
    <source>
        <strain evidence="2">DSM 42095</strain>
    </source>
</reference>
<evidence type="ECO:0000313" key="2">
    <source>
        <dbReference type="EMBL" id="MBR7677719.1"/>
    </source>
</evidence>
<accession>A0A8T4J023</accession>
<gene>
    <name evidence="2" type="ORF">KDA82_32970</name>
</gene>
<keyword evidence="1" id="KW-0812">Transmembrane</keyword>